<dbReference type="GO" id="GO:0044550">
    <property type="term" value="P:secondary metabolite biosynthetic process"/>
    <property type="evidence" value="ECO:0007669"/>
    <property type="project" value="UniProtKB-ARBA"/>
</dbReference>
<name>A0A0U5GQI1_ASPCI</name>
<comment type="similarity">
    <text evidence="1 4">Belongs to the short-chain dehydrogenases/reductases (SDR) family.</text>
</comment>
<dbReference type="PROSITE" id="PS00061">
    <property type="entry name" value="ADH_SHORT"/>
    <property type="match status" value="1"/>
</dbReference>
<dbReference type="OrthoDB" id="2102561at2759"/>
<evidence type="ECO:0000313" key="6">
    <source>
        <dbReference type="Proteomes" id="UP000054771"/>
    </source>
</evidence>
<proteinExistence type="inferred from homology"/>
<dbReference type="Pfam" id="PF00106">
    <property type="entry name" value="adh_short"/>
    <property type="match status" value="1"/>
</dbReference>
<evidence type="ECO:0000256" key="1">
    <source>
        <dbReference type="ARBA" id="ARBA00006484"/>
    </source>
</evidence>
<keyword evidence="2" id="KW-0521">NADP</keyword>
<dbReference type="PANTHER" id="PTHR44169:SF6">
    <property type="entry name" value="NADPH-DEPENDENT 1-ACYLDIHYDROXYACETONE PHOSPHATE REDUCTASE"/>
    <property type="match status" value="1"/>
</dbReference>
<dbReference type="GO" id="GO:0019433">
    <property type="term" value="P:triglyceride catabolic process"/>
    <property type="evidence" value="ECO:0007669"/>
    <property type="project" value="TreeGrafter"/>
</dbReference>
<evidence type="ECO:0000313" key="5">
    <source>
        <dbReference type="EMBL" id="CEN60645.1"/>
    </source>
</evidence>
<dbReference type="GO" id="GO:0000140">
    <property type="term" value="F:acylglycerone-phosphate reductase (NADP+) activity"/>
    <property type="evidence" value="ECO:0007669"/>
    <property type="project" value="TreeGrafter"/>
</dbReference>
<dbReference type="PANTHER" id="PTHR44169">
    <property type="entry name" value="NADPH-DEPENDENT 1-ACYLDIHYDROXYACETONE PHOSPHATE REDUCTASE"/>
    <property type="match status" value="1"/>
</dbReference>
<evidence type="ECO:0000256" key="4">
    <source>
        <dbReference type="RuleBase" id="RU000363"/>
    </source>
</evidence>
<dbReference type="InterPro" id="IPR036291">
    <property type="entry name" value="NAD(P)-bd_dom_sf"/>
</dbReference>
<dbReference type="InterPro" id="IPR020904">
    <property type="entry name" value="Sc_DH/Rdtase_CS"/>
</dbReference>
<dbReference type="EMBL" id="CDMC01000002">
    <property type="protein sequence ID" value="CEN60645.1"/>
    <property type="molecule type" value="Genomic_DNA"/>
</dbReference>
<dbReference type="GO" id="GO:0005783">
    <property type="term" value="C:endoplasmic reticulum"/>
    <property type="evidence" value="ECO:0007669"/>
    <property type="project" value="TreeGrafter"/>
</dbReference>
<dbReference type="SUPFAM" id="SSF51735">
    <property type="entry name" value="NAD(P)-binding Rossmann-fold domains"/>
    <property type="match status" value="1"/>
</dbReference>
<dbReference type="GO" id="GO:0004806">
    <property type="term" value="F:triacylglycerol lipase activity"/>
    <property type="evidence" value="ECO:0007669"/>
    <property type="project" value="TreeGrafter"/>
</dbReference>
<accession>A0A0U5GQI1</accession>
<dbReference type="STRING" id="454130.A0A0U5GQI1"/>
<protein>
    <submittedName>
        <fullName evidence="5">Uncharacterized protein</fullName>
    </submittedName>
</protein>
<sequence>MPPKFVLITGCSDGGLGSALALSFAKHPNIHIFATARNISKMSALADKQNITLVHLDVTDRASIKSAVATVSEATGGKLDYLVNNAGRNRYMPVLDEDLDVARQVFETNVWGAVAVLQGFKGLVISAKGVVVSVSSVGGHCTVPYMGVYGASKRSLEIITETLRIELAPFGVRVATLVTGAVESQGKTHSDGLTLPEDSLYKSIEEDVIARATWNDGVPRESASKWADNVVAKLIGGASGLIWAGSHAGTMWLFEKVLPSWIFDKLMTMGQGLDKLEQKN</sequence>
<evidence type="ECO:0000256" key="2">
    <source>
        <dbReference type="ARBA" id="ARBA00022857"/>
    </source>
</evidence>
<organism evidence="5 6">
    <name type="scientific">Aspergillus calidoustus</name>
    <dbReference type="NCBI Taxonomy" id="454130"/>
    <lineage>
        <taxon>Eukaryota</taxon>
        <taxon>Fungi</taxon>
        <taxon>Dikarya</taxon>
        <taxon>Ascomycota</taxon>
        <taxon>Pezizomycotina</taxon>
        <taxon>Eurotiomycetes</taxon>
        <taxon>Eurotiomycetidae</taxon>
        <taxon>Eurotiales</taxon>
        <taxon>Aspergillaceae</taxon>
        <taxon>Aspergillus</taxon>
        <taxon>Aspergillus subgen. Nidulantes</taxon>
    </lineage>
</organism>
<keyword evidence="6" id="KW-1185">Reference proteome</keyword>
<dbReference type="PRINTS" id="PR00081">
    <property type="entry name" value="GDHRDH"/>
</dbReference>
<dbReference type="GO" id="GO:0006654">
    <property type="term" value="P:phosphatidic acid biosynthetic process"/>
    <property type="evidence" value="ECO:0007669"/>
    <property type="project" value="TreeGrafter"/>
</dbReference>
<gene>
    <name evidence="5" type="ORF">ASPCAL03081</name>
</gene>
<dbReference type="Gene3D" id="3.40.50.720">
    <property type="entry name" value="NAD(P)-binding Rossmann-like Domain"/>
    <property type="match status" value="1"/>
</dbReference>
<dbReference type="OMA" id="WRGQMAG"/>
<dbReference type="GO" id="GO:0005811">
    <property type="term" value="C:lipid droplet"/>
    <property type="evidence" value="ECO:0007669"/>
    <property type="project" value="TreeGrafter"/>
</dbReference>
<keyword evidence="3" id="KW-0560">Oxidoreductase</keyword>
<dbReference type="Proteomes" id="UP000054771">
    <property type="component" value="Unassembled WGS sequence"/>
</dbReference>
<dbReference type="PRINTS" id="PR00080">
    <property type="entry name" value="SDRFAMILY"/>
</dbReference>
<dbReference type="InterPro" id="IPR002347">
    <property type="entry name" value="SDR_fam"/>
</dbReference>
<dbReference type="AlphaFoldDB" id="A0A0U5GQI1"/>
<evidence type="ECO:0000256" key="3">
    <source>
        <dbReference type="ARBA" id="ARBA00023002"/>
    </source>
</evidence>
<reference evidence="6" key="1">
    <citation type="journal article" date="2016" name="Genome Announc.">
        <title>Draft genome sequences of fungus Aspergillus calidoustus.</title>
        <authorList>
            <person name="Horn F."/>
            <person name="Linde J."/>
            <person name="Mattern D.J."/>
            <person name="Walther G."/>
            <person name="Guthke R."/>
            <person name="Scherlach K."/>
            <person name="Martin K."/>
            <person name="Brakhage A.A."/>
            <person name="Petzke L."/>
            <person name="Valiante V."/>
        </authorList>
    </citation>
    <scope>NUCLEOTIDE SEQUENCE [LARGE SCALE GENOMIC DNA]</scope>
    <source>
        <strain evidence="6">SF006504</strain>
    </source>
</reference>